<accession>A0ABX9U8Y5</accession>
<name>A0ABX9U8Y5_9GAMM</name>
<evidence type="ECO:0000313" key="3">
    <source>
        <dbReference type="Proteomes" id="UP000273105"/>
    </source>
</evidence>
<proteinExistence type="predicted"/>
<feature type="transmembrane region" description="Helical" evidence="1">
    <location>
        <begin position="40"/>
        <end position="63"/>
    </location>
</feature>
<dbReference type="Pfam" id="PF07963">
    <property type="entry name" value="N_methyl"/>
    <property type="match status" value="1"/>
</dbReference>
<keyword evidence="3" id="KW-1185">Reference proteome</keyword>
<dbReference type="PROSITE" id="PS00409">
    <property type="entry name" value="PROKAR_NTER_METHYL"/>
    <property type="match status" value="1"/>
</dbReference>
<dbReference type="InterPro" id="IPR012902">
    <property type="entry name" value="N_methyl_site"/>
</dbReference>
<keyword evidence="1" id="KW-0472">Membrane</keyword>
<evidence type="ECO:0000313" key="2">
    <source>
        <dbReference type="EMBL" id="RLL48593.1"/>
    </source>
</evidence>
<dbReference type="Proteomes" id="UP000273105">
    <property type="component" value="Unassembled WGS sequence"/>
</dbReference>
<sequence>MICFFIPFISICVCFVKEVDMMQIGNCLFAGGRMYKSKGFTLIELVITIVIMGIIAAIAAPSFGTLLSNKKLDDNANELMLILKQARSQAVLLRSNTVLQLNGSTASSPTNFFWISNDPDIQLQGIPQGYNAPPDIVFNAQGMLLPRSFVKMKEVTNTLSGEKEWVADQMVVDGVLKDQMENYPRTITLCSEKLKKSKIITYSVVGSFESVQEGSC</sequence>
<dbReference type="InterPro" id="IPR045584">
    <property type="entry name" value="Pilin-like"/>
</dbReference>
<gene>
    <name evidence="2" type="primary">gspH</name>
    <name evidence="2" type="ORF">D9K79_05185</name>
</gene>
<protein>
    <submittedName>
        <fullName evidence="2">Type II secretion system protein GspH</fullName>
    </submittedName>
</protein>
<dbReference type="SUPFAM" id="SSF54523">
    <property type="entry name" value="Pili subunits"/>
    <property type="match status" value="1"/>
</dbReference>
<keyword evidence="1" id="KW-0812">Transmembrane</keyword>
<evidence type="ECO:0000256" key="1">
    <source>
        <dbReference type="SAM" id="Phobius"/>
    </source>
</evidence>
<comment type="caution">
    <text evidence="2">The sequence shown here is derived from an EMBL/GenBank/DDBJ whole genome shotgun (WGS) entry which is preliminary data.</text>
</comment>
<reference evidence="2 3" key="1">
    <citation type="submission" date="2018-09" db="EMBL/GenBank/DDBJ databases">
        <title>The draft genome of Acinetobacter sp. strains.</title>
        <authorList>
            <person name="Qin J."/>
            <person name="Feng Y."/>
            <person name="Zong Z."/>
        </authorList>
    </citation>
    <scope>NUCLEOTIDE SEQUENCE [LARGE SCALE GENOMIC DNA]</scope>
    <source>
        <strain evidence="2 3">WCHAc060001</strain>
    </source>
</reference>
<dbReference type="EMBL" id="RCHE01000008">
    <property type="protein sequence ID" value="RLL48593.1"/>
    <property type="molecule type" value="Genomic_DNA"/>
</dbReference>
<keyword evidence="1" id="KW-1133">Transmembrane helix</keyword>
<dbReference type="NCBIfam" id="TIGR02532">
    <property type="entry name" value="IV_pilin_GFxxxE"/>
    <property type="match status" value="1"/>
</dbReference>
<dbReference type="Gene3D" id="3.30.700.10">
    <property type="entry name" value="Glycoprotein, Type 4 Pilin"/>
    <property type="match status" value="1"/>
</dbReference>
<organism evidence="2 3">
    <name type="scientific">Acinetobacter cumulans</name>
    <dbReference type="NCBI Taxonomy" id="2136182"/>
    <lineage>
        <taxon>Bacteria</taxon>
        <taxon>Pseudomonadati</taxon>
        <taxon>Pseudomonadota</taxon>
        <taxon>Gammaproteobacteria</taxon>
        <taxon>Moraxellales</taxon>
        <taxon>Moraxellaceae</taxon>
        <taxon>Acinetobacter</taxon>
    </lineage>
</organism>